<dbReference type="InterPro" id="IPR025558">
    <property type="entry name" value="DUF4283"/>
</dbReference>
<feature type="domain" description="DUF4283" evidence="1">
    <location>
        <begin position="52"/>
        <end position="110"/>
    </location>
</feature>
<accession>A0ABR2QK77</accession>
<organism evidence="2 3">
    <name type="scientific">Hibiscus sabdariffa</name>
    <name type="common">roselle</name>
    <dbReference type="NCBI Taxonomy" id="183260"/>
    <lineage>
        <taxon>Eukaryota</taxon>
        <taxon>Viridiplantae</taxon>
        <taxon>Streptophyta</taxon>
        <taxon>Embryophyta</taxon>
        <taxon>Tracheophyta</taxon>
        <taxon>Spermatophyta</taxon>
        <taxon>Magnoliopsida</taxon>
        <taxon>eudicotyledons</taxon>
        <taxon>Gunneridae</taxon>
        <taxon>Pentapetalae</taxon>
        <taxon>rosids</taxon>
        <taxon>malvids</taxon>
        <taxon>Malvales</taxon>
        <taxon>Malvaceae</taxon>
        <taxon>Malvoideae</taxon>
        <taxon>Hibiscus</taxon>
    </lineage>
</organism>
<evidence type="ECO:0000313" key="3">
    <source>
        <dbReference type="Proteomes" id="UP001396334"/>
    </source>
</evidence>
<name>A0ABR2QK77_9ROSI</name>
<dbReference type="EMBL" id="JBBPBN010000036">
    <property type="protein sequence ID" value="KAK9001105.1"/>
    <property type="molecule type" value="Genomic_DNA"/>
</dbReference>
<dbReference type="Proteomes" id="UP001396334">
    <property type="component" value="Unassembled WGS sequence"/>
</dbReference>
<proteinExistence type="predicted"/>
<sequence>MASNLNSLFESLHFMKEEHNAIIDTTEPHVVSLAVDVKFGLVGKLLSPRLVNEVIHTFTNIWVDEHTDMFLLKNGIFLFKFSSENHLLSILRRRPWLFDGKPIVLVPFNPAKMVGEYDFSKIT</sequence>
<evidence type="ECO:0000313" key="2">
    <source>
        <dbReference type="EMBL" id="KAK9001105.1"/>
    </source>
</evidence>
<protein>
    <recommendedName>
        <fullName evidence="1">DUF4283 domain-containing protein</fullName>
    </recommendedName>
</protein>
<dbReference type="Pfam" id="PF14111">
    <property type="entry name" value="DUF4283"/>
    <property type="match status" value="1"/>
</dbReference>
<comment type="caution">
    <text evidence="2">The sequence shown here is derived from an EMBL/GenBank/DDBJ whole genome shotgun (WGS) entry which is preliminary data.</text>
</comment>
<gene>
    <name evidence="2" type="ORF">V6N11_082897</name>
</gene>
<reference evidence="2 3" key="1">
    <citation type="journal article" date="2024" name="G3 (Bethesda)">
        <title>Genome assembly of Hibiscus sabdariffa L. provides insights into metabolisms of medicinal natural products.</title>
        <authorList>
            <person name="Kim T."/>
        </authorList>
    </citation>
    <scope>NUCLEOTIDE SEQUENCE [LARGE SCALE GENOMIC DNA]</scope>
    <source>
        <strain evidence="2">TK-2024</strain>
        <tissue evidence="2">Old leaves</tissue>
    </source>
</reference>
<keyword evidence="3" id="KW-1185">Reference proteome</keyword>
<evidence type="ECO:0000259" key="1">
    <source>
        <dbReference type="Pfam" id="PF14111"/>
    </source>
</evidence>